<proteinExistence type="predicted"/>
<keyword evidence="3" id="KW-1185">Reference proteome</keyword>
<name>A0ABY7LQZ7_9BACT</name>
<keyword evidence="1" id="KW-0812">Transmembrane</keyword>
<sequence>MTSISPPNHLHTLDEQDAVQQRYLRRITPIVGYIVLLLLLLYVLYSSQVPFPVSKRKSVKKPWYISQGFFYA</sequence>
<organism evidence="2 3">
    <name type="scientific">Hymenobacter canadensis</name>
    <dbReference type="NCBI Taxonomy" id="2999067"/>
    <lineage>
        <taxon>Bacteria</taxon>
        <taxon>Pseudomonadati</taxon>
        <taxon>Bacteroidota</taxon>
        <taxon>Cytophagia</taxon>
        <taxon>Cytophagales</taxon>
        <taxon>Hymenobacteraceae</taxon>
        <taxon>Hymenobacter</taxon>
    </lineage>
</organism>
<feature type="transmembrane region" description="Helical" evidence="1">
    <location>
        <begin position="30"/>
        <end position="51"/>
    </location>
</feature>
<dbReference type="Proteomes" id="UP001211005">
    <property type="component" value="Chromosome"/>
</dbReference>
<protein>
    <submittedName>
        <fullName evidence="2">Uncharacterized protein</fullName>
    </submittedName>
</protein>
<accession>A0ABY7LQZ7</accession>
<reference evidence="2 3" key="1">
    <citation type="submission" date="2022-12" db="EMBL/GenBank/DDBJ databases">
        <title>Hymenobacter canadensis sp. nov. isolated from lake water of the Cambridge Bay, Canada.</title>
        <authorList>
            <person name="Kim W.H."/>
            <person name="Lee Y.M."/>
        </authorList>
    </citation>
    <scope>NUCLEOTIDE SEQUENCE [LARGE SCALE GENOMIC DNA]</scope>
    <source>
        <strain evidence="2 3">PAMC 29467</strain>
    </source>
</reference>
<evidence type="ECO:0000313" key="2">
    <source>
        <dbReference type="EMBL" id="WBA41145.1"/>
    </source>
</evidence>
<evidence type="ECO:0000313" key="3">
    <source>
        <dbReference type="Proteomes" id="UP001211005"/>
    </source>
</evidence>
<gene>
    <name evidence="2" type="ORF">O3303_15130</name>
</gene>
<dbReference type="RefSeq" id="WP_269559227.1">
    <property type="nucleotide sequence ID" value="NZ_CP114767.1"/>
</dbReference>
<dbReference type="EMBL" id="CP114767">
    <property type="protein sequence ID" value="WBA41145.1"/>
    <property type="molecule type" value="Genomic_DNA"/>
</dbReference>
<keyword evidence="1" id="KW-1133">Transmembrane helix</keyword>
<evidence type="ECO:0000256" key="1">
    <source>
        <dbReference type="SAM" id="Phobius"/>
    </source>
</evidence>
<keyword evidence="1" id="KW-0472">Membrane</keyword>